<comment type="caution">
    <text evidence="3">The sequence shown here is derived from an EMBL/GenBank/DDBJ whole genome shotgun (WGS) entry which is preliminary data.</text>
</comment>
<evidence type="ECO:0000313" key="3">
    <source>
        <dbReference type="EMBL" id="KFN49884.1"/>
    </source>
</evidence>
<dbReference type="Gene3D" id="3.40.50.10910">
    <property type="entry name" value="Amidohydrolase"/>
    <property type="match status" value="1"/>
</dbReference>
<dbReference type="Gene3D" id="2.30.40.10">
    <property type="entry name" value="Urease, subunit C, domain 1"/>
    <property type="match status" value="2"/>
</dbReference>
<protein>
    <recommendedName>
        <fullName evidence="2">Amidohydrolase-related domain-containing protein</fullName>
    </recommendedName>
</protein>
<dbReference type="OrthoDB" id="9807210at2"/>
<dbReference type="InterPro" id="IPR011059">
    <property type="entry name" value="Metal-dep_hydrolase_composite"/>
</dbReference>
<dbReference type="eggNOG" id="COG1228">
    <property type="taxonomic scope" value="Bacteria"/>
</dbReference>
<gene>
    <name evidence="3" type="ORF">P873_08555</name>
</gene>
<feature type="chain" id="PRO_5001869715" description="Amidohydrolase-related domain-containing protein" evidence="1">
    <location>
        <begin position="20"/>
        <end position="527"/>
    </location>
</feature>
<dbReference type="EMBL" id="AWXU01000027">
    <property type="protein sequence ID" value="KFN49884.1"/>
    <property type="molecule type" value="Genomic_DNA"/>
</dbReference>
<name>A0A091BGG0_9GAMM</name>
<dbReference type="Gene3D" id="3.30.110.90">
    <property type="entry name" value="Amidohydrolase"/>
    <property type="match status" value="2"/>
</dbReference>
<dbReference type="Proteomes" id="UP000029391">
    <property type="component" value="Unassembled WGS sequence"/>
</dbReference>
<keyword evidence="4" id="KW-1185">Reference proteome</keyword>
<evidence type="ECO:0000256" key="1">
    <source>
        <dbReference type="SAM" id="SignalP"/>
    </source>
</evidence>
<dbReference type="InterPro" id="IPR051781">
    <property type="entry name" value="Metallo-dep_Hydrolase"/>
</dbReference>
<dbReference type="AlphaFoldDB" id="A0A091BGG0"/>
<dbReference type="SUPFAM" id="SSF51338">
    <property type="entry name" value="Composite domain of metallo-dependent hydrolases"/>
    <property type="match status" value="1"/>
</dbReference>
<accession>A0A091BGG0</accession>
<feature type="domain" description="Amidohydrolase-related" evidence="2">
    <location>
        <begin position="380"/>
        <end position="463"/>
    </location>
</feature>
<dbReference type="PANTHER" id="PTHR43135:SF3">
    <property type="entry name" value="ALPHA-D-RIBOSE 1-METHYLPHOSPHONATE 5-TRIPHOSPHATE DIPHOSPHATASE"/>
    <property type="match status" value="1"/>
</dbReference>
<dbReference type="RefSeq" id="WP_043797535.1">
    <property type="nucleotide sequence ID" value="NZ_AUFF01000007.1"/>
</dbReference>
<feature type="signal peptide" evidence="1">
    <location>
        <begin position="1"/>
        <end position="19"/>
    </location>
</feature>
<dbReference type="SUPFAM" id="SSF51556">
    <property type="entry name" value="Metallo-dependent hydrolases"/>
    <property type="match status" value="1"/>
</dbReference>
<dbReference type="GO" id="GO:0016810">
    <property type="term" value="F:hydrolase activity, acting on carbon-nitrogen (but not peptide) bonds"/>
    <property type="evidence" value="ECO:0007669"/>
    <property type="project" value="InterPro"/>
</dbReference>
<dbReference type="InterPro" id="IPR032466">
    <property type="entry name" value="Metal_Hydrolase"/>
</dbReference>
<dbReference type="PANTHER" id="PTHR43135">
    <property type="entry name" value="ALPHA-D-RIBOSE 1-METHYLPHOSPHONATE 5-TRIPHOSPHATE DIPHOSPHATASE"/>
    <property type="match status" value="1"/>
</dbReference>
<organism evidence="3 4">
    <name type="scientific">Arenimonas composti TR7-09 = DSM 18010</name>
    <dbReference type="NCBI Taxonomy" id="1121013"/>
    <lineage>
        <taxon>Bacteria</taxon>
        <taxon>Pseudomonadati</taxon>
        <taxon>Pseudomonadota</taxon>
        <taxon>Gammaproteobacteria</taxon>
        <taxon>Lysobacterales</taxon>
        <taxon>Lysobacteraceae</taxon>
        <taxon>Arenimonas</taxon>
    </lineage>
</organism>
<reference evidence="3 4" key="1">
    <citation type="submission" date="2013-09" db="EMBL/GenBank/DDBJ databases">
        <title>Genome sequencing of Arenimonas composti.</title>
        <authorList>
            <person name="Chen F."/>
            <person name="Wang G."/>
        </authorList>
    </citation>
    <scope>NUCLEOTIDE SEQUENCE [LARGE SCALE GENOMIC DNA]</scope>
    <source>
        <strain evidence="3 4">TR7-09</strain>
    </source>
</reference>
<dbReference type="Gene3D" id="1.20.58.520">
    <property type="entry name" value="Amidohydrolase"/>
    <property type="match status" value="1"/>
</dbReference>
<sequence>MRRLLLLLSLLMLAATADAAVAPAPPRAEGEGPYEQLILRGVTLINGTGAPAYGPVDIVIEGGRIAAVKIVGTPNSPIQPQYRPVLSPGGREIDLTGHYVMPGIVDMHGHTGGDDQGVPVEYIYKLWLAHGITTVREAGCFNGVEWCVSEARRSADRAITAPRLYPYAVFGAGEARPVTTPEQARAWVRRMHAAGIVGMKCFGARPELLAAAFDELRKQGMRSACHLAQLDVARVDALDTARLGLTTLEHWYGLPEALFDGQTVQQYPPEYNFMNEQHRFGEAGRLWAQAAAPGSERYEAVMRELLELDFTLDPTFTIYQATRDLMRVRNADWHAGYTHPALMSFFTPNRDNHGSFFFDWGSEQEAAWRDNYRRWMAFVNDYKNRGGRVTVGSDSGYIYKVYGFGTIEELELLREAGFHPLEVIRAATLSGAEALGIADDTGSIEVGKTADLVVLSENPLANLKVLYGTGHLRLGADGELQRVGGVRFTIRDGVIFDAQALLADVRRMVAEAKAAAENTTPAESPAP</sequence>
<evidence type="ECO:0000259" key="2">
    <source>
        <dbReference type="Pfam" id="PF01979"/>
    </source>
</evidence>
<dbReference type="InterPro" id="IPR006680">
    <property type="entry name" value="Amidohydro-rel"/>
</dbReference>
<evidence type="ECO:0000313" key="4">
    <source>
        <dbReference type="Proteomes" id="UP000029391"/>
    </source>
</evidence>
<proteinExistence type="predicted"/>
<dbReference type="Pfam" id="PF01979">
    <property type="entry name" value="Amidohydro_1"/>
    <property type="match status" value="1"/>
</dbReference>
<keyword evidence="1" id="KW-0732">Signal</keyword>
<dbReference type="STRING" id="1121013.GCA_000426365_02278"/>